<accession>J0N711</accession>
<protein>
    <submittedName>
        <fullName evidence="1">Uncharacterized protein</fullName>
    </submittedName>
</protein>
<dbReference type="AlphaFoldDB" id="J0N711"/>
<evidence type="ECO:0000313" key="1">
    <source>
        <dbReference type="EMBL" id="EJF40272.1"/>
    </source>
</evidence>
<organism evidence="1 2">
    <name type="scientific">Actinomyces massiliensis F0489</name>
    <dbReference type="NCBI Taxonomy" id="1125718"/>
    <lineage>
        <taxon>Bacteria</taxon>
        <taxon>Bacillati</taxon>
        <taxon>Actinomycetota</taxon>
        <taxon>Actinomycetes</taxon>
        <taxon>Actinomycetales</taxon>
        <taxon>Actinomycetaceae</taxon>
        <taxon>Actinomyces</taxon>
    </lineage>
</organism>
<comment type="caution">
    <text evidence="1">The sequence shown here is derived from an EMBL/GenBank/DDBJ whole genome shotgun (WGS) entry which is preliminary data.</text>
</comment>
<evidence type="ECO:0000313" key="2">
    <source>
        <dbReference type="Proteomes" id="UP000002941"/>
    </source>
</evidence>
<dbReference type="Proteomes" id="UP000002941">
    <property type="component" value="Unassembled WGS sequence"/>
</dbReference>
<dbReference type="EMBL" id="AKFT01000172">
    <property type="protein sequence ID" value="EJF40272.1"/>
    <property type="molecule type" value="Genomic_DNA"/>
</dbReference>
<reference evidence="1 2" key="1">
    <citation type="submission" date="2012-05" db="EMBL/GenBank/DDBJ databases">
        <authorList>
            <person name="Harkins D.M."/>
            <person name="Madupu R."/>
            <person name="Durkin A.S."/>
            <person name="Torralba M."/>
            <person name="Methe B."/>
            <person name="Sutton G.G."/>
            <person name="Nelson K.E."/>
        </authorList>
    </citation>
    <scope>NUCLEOTIDE SEQUENCE [LARGE SCALE GENOMIC DNA]</scope>
    <source>
        <strain evidence="1 2">F0489</strain>
    </source>
</reference>
<proteinExistence type="predicted"/>
<keyword evidence="2" id="KW-1185">Reference proteome</keyword>
<gene>
    <name evidence="1" type="ORF">HMPREF1318_1542</name>
</gene>
<name>J0N711_9ACTO</name>
<sequence length="39" mass="4370">MLHLRHRLRRRTAPLIEEDEAPAYPISAIAAPPAPSTNH</sequence>